<evidence type="ECO:0000313" key="6">
    <source>
        <dbReference type="Proteomes" id="UP000193380"/>
    </source>
</evidence>
<evidence type="ECO:0000259" key="4">
    <source>
        <dbReference type="PROSITE" id="PS51845"/>
    </source>
</evidence>
<dbReference type="GO" id="GO:0004114">
    <property type="term" value="F:3',5'-cyclic-nucleotide phosphodiesterase activity"/>
    <property type="evidence" value="ECO:0007669"/>
    <property type="project" value="InterPro"/>
</dbReference>
<reference evidence="5" key="1">
    <citation type="journal article" date="2014" name="Nat. Commun.">
        <title>The rainbow trout genome provides novel insights into evolution after whole-genome duplication in vertebrates.</title>
        <authorList>
            <person name="Berthelot C."/>
            <person name="Brunet F."/>
            <person name="Chalopin D."/>
            <person name="Juanchich A."/>
            <person name="Bernard M."/>
            <person name="Noel B."/>
            <person name="Bento P."/>
            <person name="Da Silva C."/>
            <person name="Labadie K."/>
            <person name="Alberti A."/>
            <person name="Aury J.M."/>
            <person name="Louis A."/>
            <person name="Dehais P."/>
            <person name="Bardou P."/>
            <person name="Montfort J."/>
            <person name="Klopp C."/>
            <person name="Cabau C."/>
            <person name="Gaspin C."/>
            <person name="Thorgaard G.H."/>
            <person name="Boussaha M."/>
            <person name="Quillet E."/>
            <person name="Guyomard R."/>
            <person name="Galiana D."/>
            <person name="Bobe J."/>
            <person name="Volff J.N."/>
            <person name="Genet C."/>
            <person name="Wincker P."/>
            <person name="Jaillon O."/>
            <person name="Roest Crollius H."/>
            <person name="Guiguen Y."/>
        </authorList>
    </citation>
    <scope>NUCLEOTIDE SEQUENCE [LARGE SCALE GENOMIC DNA]</scope>
</reference>
<dbReference type="AlphaFoldDB" id="A0A060X6T8"/>
<evidence type="ECO:0000313" key="5">
    <source>
        <dbReference type="EMBL" id="CDQ73044.1"/>
    </source>
</evidence>
<keyword evidence="1" id="KW-0479">Metal-binding</keyword>
<dbReference type="Gene3D" id="1.10.1300.10">
    <property type="entry name" value="3'5'-cyclic nucleotide phosphodiesterase, catalytic domain"/>
    <property type="match status" value="1"/>
</dbReference>
<dbReference type="Pfam" id="PF00233">
    <property type="entry name" value="PDEase_I"/>
    <property type="match status" value="1"/>
</dbReference>
<dbReference type="PANTHER" id="PTHR11347">
    <property type="entry name" value="CYCLIC NUCLEOTIDE PHOSPHODIESTERASE"/>
    <property type="match status" value="1"/>
</dbReference>
<dbReference type="InterPro" id="IPR002073">
    <property type="entry name" value="PDEase_catalytic_dom"/>
</dbReference>
<keyword evidence="2" id="KW-0378">Hydrolase</keyword>
<dbReference type="GO" id="GO:0007165">
    <property type="term" value="P:signal transduction"/>
    <property type="evidence" value="ECO:0007669"/>
    <property type="project" value="InterPro"/>
</dbReference>
<dbReference type="STRING" id="8022.A0A060X6T8"/>
<organism evidence="5 6">
    <name type="scientific">Oncorhynchus mykiss</name>
    <name type="common">Rainbow trout</name>
    <name type="synonym">Salmo gairdneri</name>
    <dbReference type="NCBI Taxonomy" id="8022"/>
    <lineage>
        <taxon>Eukaryota</taxon>
        <taxon>Metazoa</taxon>
        <taxon>Chordata</taxon>
        <taxon>Craniata</taxon>
        <taxon>Vertebrata</taxon>
        <taxon>Euteleostomi</taxon>
        <taxon>Actinopterygii</taxon>
        <taxon>Neopterygii</taxon>
        <taxon>Teleostei</taxon>
        <taxon>Protacanthopterygii</taxon>
        <taxon>Salmoniformes</taxon>
        <taxon>Salmonidae</taxon>
        <taxon>Salmoninae</taxon>
        <taxon>Oncorhynchus</taxon>
    </lineage>
</organism>
<dbReference type="Proteomes" id="UP000193380">
    <property type="component" value="Unassembled WGS sequence"/>
</dbReference>
<dbReference type="GO" id="GO:0046872">
    <property type="term" value="F:metal ion binding"/>
    <property type="evidence" value="ECO:0007669"/>
    <property type="project" value="UniProtKB-KW"/>
</dbReference>
<name>A0A060X6T8_ONCMY</name>
<protein>
    <recommendedName>
        <fullName evidence="4">PDEase domain-containing protein</fullName>
    </recommendedName>
</protein>
<dbReference type="SUPFAM" id="SSF109604">
    <property type="entry name" value="HD-domain/PDEase-like"/>
    <property type="match status" value="1"/>
</dbReference>
<sequence>MEKRRSNIMFLSPSPPFLSKTLLRTPGLLPVACPTYVSKEGLICNIMNAAQDDFFSKGPVDTSGLTIKKVLLLPSSFRWSVRNTDAYDKWNKPENRKDIFQDMVLYHIKCRTDETQNVLVGKVKLFTHSLHNALCFPVSIQSEVLPPSTKSEIFEFHFCDFEHNHLDLVKLGIKMYYELGVVDKFHVPRETITRFCYSLSKGYRRITYHNWSRGFNVGQTMFTLLMTGDLKRYYTDLETMTMANSRLMPRYRPQRHKQPLPGEVWKTSCQAPRLLHLGETPSGDWEDPAERSFCLPNGALSVHSALVLTRAHRAPVKSSALSCHTSDGHRHHRHRPRSLLQENNHVPKDGGQIEDLRELG</sequence>
<dbReference type="PaxDb" id="8022-A0A060X6T8"/>
<feature type="domain" description="PDEase" evidence="4">
    <location>
        <begin position="133"/>
        <end position="242"/>
    </location>
</feature>
<feature type="region of interest" description="Disordered" evidence="3">
    <location>
        <begin position="317"/>
        <end position="360"/>
    </location>
</feature>
<accession>A0A060X6T8</accession>
<dbReference type="InterPro" id="IPR036971">
    <property type="entry name" value="PDEase_catalytic_dom_sf"/>
</dbReference>
<dbReference type="PROSITE" id="PS51845">
    <property type="entry name" value="PDEASE_I_2"/>
    <property type="match status" value="1"/>
</dbReference>
<gene>
    <name evidence="5" type="ORF">GSONMT00037898001</name>
</gene>
<evidence type="ECO:0000256" key="2">
    <source>
        <dbReference type="ARBA" id="ARBA00022801"/>
    </source>
</evidence>
<proteinExistence type="predicted"/>
<evidence type="ECO:0000256" key="1">
    <source>
        <dbReference type="ARBA" id="ARBA00022723"/>
    </source>
</evidence>
<reference evidence="5" key="2">
    <citation type="submission" date="2014-03" db="EMBL/GenBank/DDBJ databases">
        <authorList>
            <person name="Genoscope - CEA"/>
        </authorList>
    </citation>
    <scope>NUCLEOTIDE SEQUENCE</scope>
</reference>
<dbReference type="EMBL" id="FR904874">
    <property type="protein sequence ID" value="CDQ73044.1"/>
    <property type="molecule type" value="Genomic_DNA"/>
</dbReference>
<evidence type="ECO:0000256" key="3">
    <source>
        <dbReference type="SAM" id="MobiDB-lite"/>
    </source>
</evidence>